<dbReference type="InterPro" id="IPR015915">
    <property type="entry name" value="Kelch-typ_b-propeller"/>
</dbReference>
<dbReference type="InterPro" id="IPR011705">
    <property type="entry name" value="BACK"/>
</dbReference>
<dbReference type="Gene3D" id="2.120.10.80">
    <property type="entry name" value="Kelch-type beta propeller"/>
    <property type="match status" value="1"/>
</dbReference>
<evidence type="ECO:0000313" key="5">
    <source>
        <dbReference type="EMBL" id="TGZ65412.1"/>
    </source>
</evidence>
<name>A0A4S2LNW6_OPIFE</name>
<dbReference type="SUPFAM" id="SSF54695">
    <property type="entry name" value="POZ domain"/>
    <property type="match status" value="1"/>
</dbReference>
<accession>A0A4S2LNW6</accession>
<dbReference type="Pfam" id="PF07707">
    <property type="entry name" value="BACK"/>
    <property type="match status" value="1"/>
</dbReference>
<feature type="compositionally biased region" description="Basic and acidic residues" evidence="3">
    <location>
        <begin position="244"/>
        <end position="259"/>
    </location>
</feature>
<evidence type="ECO:0000256" key="1">
    <source>
        <dbReference type="ARBA" id="ARBA00022441"/>
    </source>
</evidence>
<reference evidence="5 6" key="1">
    <citation type="journal article" date="2019" name="BMC Genomics">
        <title>New insights from Opisthorchis felineus genome: update on genomics of the epidemiologically important liver flukes.</title>
        <authorList>
            <person name="Ershov N.I."/>
            <person name="Mordvinov V.A."/>
            <person name="Prokhortchouk E.B."/>
            <person name="Pakharukova M.Y."/>
            <person name="Gunbin K.V."/>
            <person name="Ustyantsev K."/>
            <person name="Genaev M.A."/>
            <person name="Blinov A.G."/>
            <person name="Mazur A."/>
            <person name="Boulygina E."/>
            <person name="Tsygankova S."/>
            <person name="Khrameeva E."/>
            <person name="Chekanov N."/>
            <person name="Fan G."/>
            <person name="Xiao A."/>
            <person name="Zhang H."/>
            <person name="Xu X."/>
            <person name="Yang H."/>
            <person name="Solovyev V."/>
            <person name="Lee S.M."/>
            <person name="Liu X."/>
            <person name="Afonnikov D.A."/>
            <person name="Skryabin K.G."/>
        </authorList>
    </citation>
    <scope>NUCLEOTIDE SEQUENCE [LARGE SCALE GENOMIC DNA]</scope>
    <source>
        <strain evidence="5">AK-0245</strain>
        <tissue evidence="5">Whole organism</tissue>
    </source>
</reference>
<evidence type="ECO:0000256" key="3">
    <source>
        <dbReference type="SAM" id="MobiDB-lite"/>
    </source>
</evidence>
<feature type="region of interest" description="Disordered" evidence="3">
    <location>
        <begin position="244"/>
        <end position="280"/>
    </location>
</feature>
<dbReference type="SMART" id="SM00875">
    <property type="entry name" value="BACK"/>
    <property type="match status" value="1"/>
</dbReference>
<dbReference type="Gene3D" id="1.25.40.420">
    <property type="match status" value="1"/>
</dbReference>
<dbReference type="InterPro" id="IPR011333">
    <property type="entry name" value="SKP1/BTB/POZ_sf"/>
</dbReference>
<dbReference type="SUPFAM" id="SSF117281">
    <property type="entry name" value="Kelch motif"/>
    <property type="match status" value="1"/>
</dbReference>
<evidence type="ECO:0000313" key="6">
    <source>
        <dbReference type="Proteomes" id="UP000308267"/>
    </source>
</evidence>
<dbReference type="PANTHER" id="PTHR24412">
    <property type="entry name" value="KELCH PROTEIN"/>
    <property type="match status" value="1"/>
</dbReference>
<feature type="compositionally biased region" description="Polar residues" evidence="3">
    <location>
        <begin position="270"/>
        <end position="279"/>
    </location>
</feature>
<gene>
    <name evidence="5" type="ORF">CRM22_005886</name>
</gene>
<dbReference type="PANTHER" id="PTHR24412:SF489">
    <property type="entry name" value="RING FINGER DOMAIN AND KELCH REPEAT-CONTAINING PROTEIN DDB_G0271372"/>
    <property type="match status" value="1"/>
</dbReference>
<dbReference type="InterPro" id="IPR006652">
    <property type="entry name" value="Kelch_1"/>
</dbReference>
<dbReference type="Pfam" id="PF01344">
    <property type="entry name" value="Kelch_1"/>
    <property type="match status" value="1"/>
</dbReference>
<dbReference type="OrthoDB" id="6228946at2759"/>
<dbReference type="Gene3D" id="3.30.710.10">
    <property type="entry name" value="Potassium Channel Kv1.1, Chain A"/>
    <property type="match status" value="1"/>
</dbReference>
<comment type="caution">
    <text evidence="5">The sequence shown here is derived from an EMBL/GenBank/DDBJ whole genome shotgun (WGS) entry which is preliminary data.</text>
</comment>
<protein>
    <recommendedName>
        <fullName evidence="4">BTB domain-containing protein</fullName>
    </recommendedName>
</protein>
<feature type="domain" description="BTB" evidence="4">
    <location>
        <begin position="30"/>
        <end position="94"/>
    </location>
</feature>
<keyword evidence="6" id="KW-1185">Reference proteome</keyword>
<dbReference type="EMBL" id="SJOL01006489">
    <property type="protein sequence ID" value="TGZ65412.1"/>
    <property type="molecule type" value="Genomic_DNA"/>
</dbReference>
<keyword evidence="1" id="KW-0880">Kelch repeat</keyword>
<dbReference type="Proteomes" id="UP000308267">
    <property type="component" value="Unassembled WGS sequence"/>
</dbReference>
<dbReference type="AlphaFoldDB" id="A0A4S2LNW6"/>
<dbReference type="SMART" id="SM00612">
    <property type="entry name" value="Kelch"/>
    <property type="match status" value="1"/>
</dbReference>
<proteinExistence type="predicted"/>
<dbReference type="InterPro" id="IPR000210">
    <property type="entry name" value="BTB/POZ_dom"/>
</dbReference>
<sequence length="513" mass="57413">MSEEKVYVNSDATAILLKKLNDQRLQTKECDFLLTNGTQSQKVHRCLARILSRTIDETIDRDPECTEFHVANLSDCALEALVQYVYTSELTINSETALELYDTAEILGVDFVAESCLDYLSGRVAVENCVDCLTFAVNRKWIIMRNELVEFCVQNFGELILTESFVRIPPLEFIEILANPGLYVSDELALFNAMRRWCNYDWANREQYAKSLLDMLTDSDNRLFQEHIRQALIEVGSLAEDSVHSKWDRKKNPNSDIQDKNQGVVEDSEQSIPPETQEGTLPGRIPIIAVIGGRSQEKKLLRDIICFEINAGGNSATKPNLSVNNASFPLSLNILSIRSLKYMPCPRKGFGALVFRNKLFMIGGKSSGSMQTVDVYDAENDRWLTGPPLLVGRSWHGVAECNGNIYAFGGCSAAAFCACLVWDILEFLPSNPAAGPIFLTELHLYTSEQCVILPTPLYLVGLGGFHQFYLPSFTQPVLHLKHFVHLNFCASISMSVYCDISPEILVVDTTGKQ</sequence>
<evidence type="ECO:0000259" key="4">
    <source>
        <dbReference type="PROSITE" id="PS50097"/>
    </source>
</evidence>
<evidence type="ECO:0000256" key="2">
    <source>
        <dbReference type="ARBA" id="ARBA00022737"/>
    </source>
</evidence>
<organism evidence="5 6">
    <name type="scientific">Opisthorchis felineus</name>
    <dbReference type="NCBI Taxonomy" id="147828"/>
    <lineage>
        <taxon>Eukaryota</taxon>
        <taxon>Metazoa</taxon>
        <taxon>Spiralia</taxon>
        <taxon>Lophotrochozoa</taxon>
        <taxon>Platyhelminthes</taxon>
        <taxon>Trematoda</taxon>
        <taxon>Digenea</taxon>
        <taxon>Opisthorchiida</taxon>
        <taxon>Opisthorchiata</taxon>
        <taxon>Opisthorchiidae</taxon>
        <taxon>Opisthorchis</taxon>
    </lineage>
</organism>
<dbReference type="PROSITE" id="PS50097">
    <property type="entry name" value="BTB"/>
    <property type="match status" value="1"/>
</dbReference>
<keyword evidence="2" id="KW-0677">Repeat</keyword>
<dbReference type="Pfam" id="PF00651">
    <property type="entry name" value="BTB"/>
    <property type="match status" value="1"/>
</dbReference>